<name>A0AAD5SCA0_9FUNG</name>
<feature type="domain" description="START" evidence="3">
    <location>
        <begin position="809"/>
        <end position="994"/>
    </location>
</feature>
<dbReference type="GO" id="GO:0008289">
    <property type="term" value="F:lipid binding"/>
    <property type="evidence" value="ECO:0007669"/>
    <property type="project" value="InterPro"/>
</dbReference>
<dbReference type="PANTHER" id="PTHR19308">
    <property type="entry name" value="PHOSPHATIDYLCHOLINE TRANSFER PROTEIN"/>
    <property type="match status" value="1"/>
</dbReference>
<feature type="region of interest" description="Disordered" evidence="1">
    <location>
        <begin position="1157"/>
        <end position="1177"/>
    </location>
</feature>
<sequence length="1438" mass="157043">MKQPDRSQYIDRLNLGRELYKTLTSSRTNWEVAHEEIHTDVAVRGWRKETSVKLTGTISEGASLHARNLGLVLDATGPRQWDPILEEIAVLERLDAQTTLRRLRVRLSQLFSMHEQTFITQIVATSSTYVSLSVDWSPIPDNSLCLLGWALESRGDGGLSVTCFAHSHNLSASSSIFKTLSQTITAAIRQLNVAGFPPQLHDFAPSVTVLNEQCSTNEWQCDWEDEAQPGDDGDMLEVRVDCHSWVEKTGIAITYSFFDSTSLEPARGLIVERELDSGGGLIVSVSRSSNVPGSRYVLRVNRLGSRGGTILVNGQVLNTSFEQGSNPEPMSSAEATERPRVDQGANTPATVPERPTHSASTGMELLIYRAQIPADVGQSFQTFDSLLTNDNGFTFVTKQKNVDIYRRDIPGHPTGIVKGTGIFEKSDFLRSIWDLKAVVENVGTRLAWDSQFEHATLLEQISPVCVLSHVKFKAMWPVSARDAIVVSVQSMKDDRYQFLTVSPDNSDTVPPLPAQGIVRAHVTLAGWDIWAKSDSRFAITYIAQTDPRGWLPASVLKALTTQTALMVADVVDYLRKNAPPPCVATIARCRITRMEYRQDVGIYELDVVVMAPSEVDFGEGTPVVEVRVDYDRWGKRSVDGVFESDLKVGKGVTARWIQDSSYGDGGIILNLEFARVAVDTKVSLLLRAGRPDEGPKLNGTKMDILDKRIGQEDKVTAPLAIQSPKPQPTFSPITKGDWGSPGRLSLASTNAASAWDLPAGRSVPKSSNFESAVSNRRLSVSLGRSAVVDRMQLLVSTAEHAFETVVGLWKPGLGAVAKGGGARDVNGEVPLLRDSGVVQGFSPVETFAALRSFECRKLWDDIIEGGTQLEYCGNAIRTTYTHLKGFFPISGRDILAVEVVKVLPSGAAGTKLPTIVVATTSISEDLLSEAAHQKLLVKKGASTVRANLLLGGWILEAIDPYEDKQHHPIPSTRITFFVRLDLSGRIPLRAQSLLITSVMKSPANLSQFMKEHGPPPFVKWPGPPKYIPQKGLDVIGRDEIGSEVALGVRRQDVKVEQEDAGVNGVSAVFESEWVEEEGVRDGEGEETFHLEMERKQDGGGGGVGKGGKVLLLEIVVDISRHPFGYDIDWKSEDRTQSDAKGPTLLVEVSEIPPAPTHSATHLQTDDAAGGEEVVGGAGDTFESRLPRVLAPLGYRRPRAASLSAMKGGVKQHVVCVYVLPERRDAMSGGESILGDRDRRLDGNGASGKRWFHGRVELQFADQSNGREFQVRVGGKRVVVAGVAEALEKAERLKRLRYLLLFVVPVVTRYEAICCHRGNPWDTDIGSDVKPPLPTEKPSQQWSKEEVPEVPVSLSSTKDEAPSTATRHADNVSDSKHRAEDTARHQELVAQPEEAPFSLLHIMLLGLLCFVVGCSLRLLLIDPFSVGGGSSSSGGRQDL</sequence>
<dbReference type="EMBL" id="JADGJD010000564">
    <property type="protein sequence ID" value="KAJ3050018.1"/>
    <property type="molecule type" value="Genomic_DNA"/>
</dbReference>
<keyword evidence="5" id="KW-1185">Reference proteome</keyword>
<dbReference type="Gene3D" id="3.30.530.20">
    <property type="match status" value="2"/>
</dbReference>
<dbReference type="GO" id="GO:0005737">
    <property type="term" value="C:cytoplasm"/>
    <property type="evidence" value="ECO:0007669"/>
    <property type="project" value="UniProtKB-ARBA"/>
</dbReference>
<evidence type="ECO:0000259" key="3">
    <source>
        <dbReference type="PROSITE" id="PS50848"/>
    </source>
</evidence>
<gene>
    <name evidence="4" type="ORF">HK097_008999</name>
</gene>
<evidence type="ECO:0000256" key="1">
    <source>
        <dbReference type="SAM" id="MobiDB-lite"/>
    </source>
</evidence>
<dbReference type="InterPro" id="IPR051213">
    <property type="entry name" value="START_lipid_transfer"/>
</dbReference>
<dbReference type="PROSITE" id="PS50848">
    <property type="entry name" value="START"/>
    <property type="match status" value="2"/>
</dbReference>
<comment type="caution">
    <text evidence="4">The sequence shown here is derived from an EMBL/GenBank/DDBJ whole genome shotgun (WGS) entry which is preliminary data.</text>
</comment>
<dbReference type="Proteomes" id="UP001212841">
    <property type="component" value="Unassembled WGS sequence"/>
</dbReference>
<evidence type="ECO:0000313" key="4">
    <source>
        <dbReference type="EMBL" id="KAJ3050018.1"/>
    </source>
</evidence>
<dbReference type="InterPro" id="IPR002913">
    <property type="entry name" value="START_lipid-bd_dom"/>
</dbReference>
<proteinExistence type="predicted"/>
<keyword evidence="2" id="KW-0472">Membrane</keyword>
<dbReference type="CDD" id="cd00177">
    <property type="entry name" value="START"/>
    <property type="match status" value="2"/>
</dbReference>
<feature type="region of interest" description="Disordered" evidence="1">
    <location>
        <begin position="1323"/>
        <end position="1384"/>
    </location>
</feature>
<evidence type="ECO:0000313" key="5">
    <source>
        <dbReference type="Proteomes" id="UP001212841"/>
    </source>
</evidence>
<dbReference type="SUPFAM" id="SSF55961">
    <property type="entry name" value="Bet v1-like"/>
    <property type="match status" value="2"/>
</dbReference>
<feature type="compositionally biased region" description="Polar residues" evidence="1">
    <location>
        <begin position="320"/>
        <end position="329"/>
    </location>
</feature>
<dbReference type="Pfam" id="PF01852">
    <property type="entry name" value="START"/>
    <property type="match status" value="1"/>
</dbReference>
<feature type="region of interest" description="Disordered" evidence="1">
    <location>
        <begin position="320"/>
        <end position="357"/>
    </location>
</feature>
<dbReference type="SMART" id="SM00234">
    <property type="entry name" value="START"/>
    <property type="match status" value="1"/>
</dbReference>
<dbReference type="PANTHER" id="PTHR19308:SF14">
    <property type="entry name" value="START DOMAIN-CONTAINING PROTEIN"/>
    <property type="match status" value="1"/>
</dbReference>
<reference evidence="4" key="1">
    <citation type="submission" date="2020-05" db="EMBL/GenBank/DDBJ databases">
        <title>Phylogenomic resolution of chytrid fungi.</title>
        <authorList>
            <person name="Stajich J.E."/>
            <person name="Amses K."/>
            <person name="Simmons R."/>
            <person name="Seto K."/>
            <person name="Myers J."/>
            <person name="Bonds A."/>
            <person name="Quandt C.A."/>
            <person name="Barry K."/>
            <person name="Liu P."/>
            <person name="Grigoriev I."/>
            <person name="Longcore J.E."/>
            <person name="James T.Y."/>
        </authorList>
    </citation>
    <scope>NUCLEOTIDE SEQUENCE</scope>
    <source>
        <strain evidence="4">JEL0318</strain>
    </source>
</reference>
<feature type="transmembrane region" description="Helical" evidence="2">
    <location>
        <begin position="1398"/>
        <end position="1419"/>
    </location>
</feature>
<evidence type="ECO:0000256" key="2">
    <source>
        <dbReference type="SAM" id="Phobius"/>
    </source>
</evidence>
<feature type="domain" description="START" evidence="3">
    <location>
        <begin position="435"/>
        <end position="558"/>
    </location>
</feature>
<protein>
    <recommendedName>
        <fullName evidence="3">START domain-containing protein</fullName>
    </recommendedName>
</protein>
<dbReference type="InterPro" id="IPR023393">
    <property type="entry name" value="START-like_dom_sf"/>
</dbReference>
<keyword evidence="2" id="KW-1133">Transmembrane helix</keyword>
<organism evidence="4 5">
    <name type="scientific">Rhizophlyctis rosea</name>
    <dbReference type="NCBI Taxonomy" id="64517"/>
    <lineage>
        <taxon>Eukaryota</taxon>
        <taxon>Fungi</taxon>
        <taxon>Fungi incertae sedis</taxon>
        <taxon>Chytridiomycota</taxon>
        <taxon>Chytridiomycota incertae sedis</taxon>
        <taxon>Chytridiomycetes</taxon>
        <taxon>Rhizophlyctidales</taxon>
        <taxon>Rhizophlyctidaceae</taxon>
        <taxon>Rhizophlyctis</taxon>
    </lineage>
</organism>
<feature type="compositionally biased region" description="Basic and acidic residues" evidence="1">
    <location>
        <begin position="1356"/>
        <end position="1384"/>
    </location>
</feature>
<accession>A0AAD5SCA0</accession>
<keyword evidence="2" id="KW-0812">Transmembrane</keyword>